<reference evidence="2" key="1">
    <citation type="journal article" date="2019" name="Int. J. Syst. Evol. Microbiol.">
        <title>The Global Catalogue of Microorganisms (GCM) 10K type strain sequencing project: providing services to taxonomists for standard genome sequencing and annotation.</title>
        <authorList>
            <consortium name="The Broad Institute Genomics Platform"/>
            <consortium name="The Broad Institute Genome Sequencing Center for Infectious Disease"/>
            <person name="Wu L."/>
            <person name="Ma J."/>
        </authorList>
    </citation>
    <scope>NUCLEOTIDE SEQUENCE [LARGE SCALE GENOMIC DNA]</scope>
    <source>
        <strain evidence="2">JCM 17839</strain>
    </source>
</reference>
<dbReference type="EMBL" id="BAABGP010000037">
    <property type="protein sequence ID" value="GAA4492311.1"/>
    <property type="molecule type" value="Genomic_DNA"/>
</dbReference>
<dbReference type="Proteomes" id="UP001500731">
    <property type="component" value="Unassembled WGS sequence"/>
</dbReference>
<name>A0ABP8PVH3_9MICO</name>
<evidence type="ECO:0000313" key="2">
    <source>
        <dbReference type="Proteomes" id="UP001500731"/>
    </source>
</evidence>
<organism evidence="1 2">
    <name type="scientific">Microbacterium panaciterrae</name>
    <dbReference type="NCBI Taxonomy" id="985759"/>
    <lineage>
        <taxon>Bacteria</taxon>
        <taxon>Bacillati</taxon>
        <taxon>Actinomycetota</taxon>
        <taxon>Actinomycetes</taxon>
        <taxon>Micrococcales</taxon>
        <taxon>Microbacteriaceae</taxon>
        <taxon>Microbacterium</taxon>
    </lineage>
</organism>
<protein>
    <recommendedName>
        <fullName evidence="3">Pilus assembly protein</fullName>
    </recommendedName>
</protein>
<sequence>MLLMATLLLLLIGFQTAWWFAGYNVAQTAAQAAYTDSRAYQAPADAGKSTAEQLIANTRQTLRNPRVTITRGADTVTVTVTGNAVALLPGIEAPPVSYTMTGPIEKWVPAP</sequence>
<evidence type="ECO:0000313" key="1">
    <source>
        <dbReference type="EMBL" id="GAA4492311.1"/>
    </source>
</evidence>
<gene>
    <name evidence="1" type="ORF">GCM10023171_37210</name>
</gene>
<evidence type="ECO:0008006" key="3">
    <source>
        <dbReference type="Google" id="ProtNLM"/>
    </source>
</evidence>
<accession>A0ABP8PVH3</accession>
<comment type="caution">
    <text evidence="1">The sequence shown here is derived from an EMBL/GenBank/DDBJ whole genome shotgun (WGS) entry which is preliminary data.</text>
</comment>
<keyword evidence="2" id="KW-1185">Reference proteome</keyword>
<proteinExistence type="predicted"/>